<evidence type="ECO:0000256" key="1">
    <source>
        <dbReference type="ARBA" id="ARBA00022514"/>
    </source>
</evidence>
<dbReference type="PANTHER" id="PTHR12015:SF198">
    <property type="entry name" value="PLATELET BASIC PROTEIN"/>
    <property type="match status" value="1"/>
</dbReference>
<dbReference type="InterPro" id="IPR036048">
    <property type="entry name" value="Interleukin_8-like_sf"/>
</dbReference>
<evidence type="ECO:0000256" key="2">
    <source>
        <dbReference type="SAM" id="MobiDB-lite"/>
    </source>
</evidence>
<organism evidence="5 6">
    <name type="scientific">Astyanax mexicanus</name>
    <name type="common">Blind cave fish</name>
    <name type="synonym">Astyanax fasciatus mexicanus</name>
    <dbReference type="NCBI Taxonomy" id="7994"/>
    <lineage>
        <taxon>Eukaryota</taxon>
        <taxon>Metazoa</taxon>
        <taxon>Chordata</taxon>
        <taxon>Craniata</taxon>
        <taxon>Vertebrata</taxon>
        <taxon>Euteleostomi</taxon>
        <taxon>Actinopterygii</taxon>
        <taxon>Neopterygii</taxon>
        <taxon>Teleostei</taxon>
        <taxon>Ostariophysi</taxon>
        <taxon>Characiformes</taxon>
        <taxon>Characoidei</taxon>
        <taxon>Acestrorhamphidae</taxon>
        <taxon>Acestrorhamphinae</taxon>
        <taxon>Astyanax</taxon>
    </lineage>
</organism>
<protein>
    <submittedName>
        <fullName evidence="5">Interleukin-8-like</fullName>
    </submittedName>
</protein>
<dbReference type="SMART" id="SM00199">
    <property type="entry name" value="SCY"/>
    <property type="match status" value="1"/>
</dbReference>
<keyword evidence="1" id="KW-0202">Cytokine</keyword>
<accession>A0A8T2LQR0</accession>
<dbReference type="InterPro" id="IPR001811">
    <property type="entry name" value="Chemokine_IL8-like_dom"/>
</dbReference>
<dbReference type="GO" id="GO:0008009">
    <property type="term" value="F:chemokine activity"/>
    <property type="evidence" value="ECO:0007669"/>
    <property type="project" value="InterPro"/>
</dbReference>
<evidence type="ECO:0000256" key="3">
    <source>
        <dbReference type="SAM" id="SignalP"/>
    </source>
</evidence>
<feature type="compositionally biased region" description="Polar residues" evidence="2">
    <location>
        <begin position="98"/>
        <end position="137"/>
    </location>
</feature>
<dbReference type="GO" id="GO:0006955">
    <property type="term" value="P:immune response"/>
    <property type="evidence" value="ECO:0007669"/>
    <property type="project" value="InterPro"/>
</dbReference>
<dbReference type="Gene3D" id="2.40.50.40">
    <property type="match status" value="1"/>
</dbReference>
<evidence type="ECO:0000259" key="4">
    <source>
        <dbReference type="SMART" id="SM00199"/>
    </source>
</evidence>
<sequence>MNQTILVITVLACVAFSITEGAAIYIQPRCRCTDTQKTQIKTEKIQKFVSIAPGPHCKRLQVIATVKHRHMEVEVCVNPNHKWVKEAMAKLEQKKSKSTTVPPQLHHSSTTVPPQLHHSSTTVPPQLHHSSTTVPPQ</sequence>
<name>A0A8T2LQR0_ASTMX</name>
<dbReference type="Proteomes" id="UP000752171">
    <property type="component" value="Unassembled WGS sequence"/>
</dbReference>
<keyword evidence="3" id="KW-0732">Signal</keyword>
<dbReference type="SUPFAM" id="SSF54117">
    <property type="entry name" value="Interleukin 8-like chemokines"/>
    <property type="match status" value="1"/>
</dbReference>
<dbReference type="PANTHER" id="PTHR12015">
    <property type="entry name" value="SMALL INDUCIBLE CYTOKINE A"/>
    <property type="match status" value="1"/>
</dbReference>
<evidence type="ECO:0000313" key="6">
    <source>
        <dbReference type="Proteomes" id="UP000752171"/>
    </source>
</evidence>
<evidence type="ECO:0000313" key="5">
    <source>
        <dbReference type="EMBL" id="KAG9274548.1"/>
    </source>
</evidence>
<proteinExistence type="predicted"/>
<feature type="signal peptide" evidence="3">
    <location>
        <begin position="1"/>
        <end position="21"/>
    </location>
</feature>
<comment type="caution">
    <text evidence="5">The sequence shown here is derived from an EMBL/GenBank/DDBJ whole genome shotgun (WGS) entry which is preliminary data.</text>
</comment>
<dbReference type="EMBL" id="JAICCE010000008">
    <property type="protein sequence ID" value="KAG9274548.1"/>
    <property type="molecule type" value="Genomic_DNA"/>
</dbReference>
<feature type="chain" id="PRO_5035934074" evidence="3">
    <location>
        <begin position="22"/>
        <end position="137"/>
    </location>
</feature>
<dbReference type="Pfam" id="PF00048">
    <property type="entry name" value="IL8"/>
    <property type="match status" value="1"/>
</dbReference>
<dbReference type="AlphaFoldDB" id="A0A8T2LQR0"/>
<dbReference type="GO" id="GO:0005615">
    <property type="term" value="C:extracellular space"/>
    <property type="evidence" value="ECO:0007669"/>
    <property type="project" value="UniProtKB-KW"/>
</dbReference>
<gene>
    <name evidence="5" type="ORF">AMEX_G11479</name>
</gene>
<reference evidence="5 6" key="1">
    <citation type="submission" date="2021-07" db="EMBL/GenBank/DDBJ databases">
        <authorList>
            <person name="Imarazene B."/>
            <person name="Zahm M."/>
            <person name="Klopp C."/>
            <person name="Cabau C."/>
            <person name="Beille S."/>
            <person name="Jouanno E."/>
            <person name="Castinel A."/>
            <person name="Lluch J."/>
            <person name="Gil L."/>
            <person name="Kuchtly C."/>
            <person name="Lopez Roques C."/>
            <person name="Donnadieu C."/>
            <person name="Parrinello H."/>
            <person name="Journot L."/>
            <person name="Du K."/>
            <person name="Schartl M."/>
            <person name="Retaux S."/>
            <person name="Guiguen Y."/>
        </authorList>
    </citation>
    <scope>NUCLEOTIDE SEQUENCE [LARGE SCALE GENOMIC DNA]</scope>
    <source>
        <strain evidence="5">Pach_M1</strain>
        <tissue evidence="5">Testis</tissue>
    </source>
</reference>
<feature type="region of interest" description="Disordered" evidence="2">
    <location>
        <begin position="90"/>
        <end position="137"/>
    </location>
</feature>
<dbReference type="InterPro" id="IPR039809">
    <property type="entry name" value="Chemokine_b/g/d"/>
</dbReference>
<feature type="domain" description="Chemokine interleukin-8-like" evidence="4">
    <location>
        <begin position="27"/>
        <end position="91"/>
    </location>
</feature>